<proteinExistence type="predicted"/>
<reference evidence="1 2" key="1">
    <citation type="submission" date="2017-06" db="EMBL/GenBank/DDBJ databases">
        <authorList>
            <person name="Swanenburg J."/>
            <person name="Kort R."/>
        </authorList>
    </citation>
    <scope>NUCLEOTIDE SEQUENCE [LARGE SCALE GENOMIC DNA]</scope>
    <source>
        <strain evidence="1 2">RL05</strain>
    </source>
</reference>
<dbReference type="Proteomes" id="UP000295195">
    <property type="component" value="Unassembled WGS sequence"/>
</dbReference>
<organism evidence="1 2">
    <name type="scientific">Lactobacillus crispatus</name>
    <dbReference type="NCBI Taxonomy" id="47770"/>
    <lineage>
        <taxon>Bacteria</taxon>
        <taxon>Bacillati</taxon>
        <taxon>Bacillota</taxon>
        <taxon>Bacilli</taxon>
        <taxon>Lactobacillales</taxon>
        <taxon>Lactobacillaceae</taxon>
        <taxon>Lactobacillus</taxon>
    </lineage>
</organism>
<name>A0A135Z8H8_9LACO</name>
<evidence type="ECO:0000313" key="1">
    <source>
        <dbReference type="EMBL" id="TDN28926.1"/>
    </source>
</evidence>
<evidence type="ECO:0000313" key="2">
    <source>
        <dbReference type="Proteomes" id="UP000295195"/>
    </source>
</evidence>
<comment type="caution">
    <text evidence="1">The sequence shown here is derived from an EMBL/GenBank/DDBJ whole genome shotgun (WGS) entry which is preliminary data.</text>
</comment>
<sequence length="83" mass="9983">MDQTVTIKTKLLNIDEETAQTFHDLSWLWYPIKFKRPQLDLERNRDWSYLSSTKQISLNTLQGRKKVDFVCKGFNQYLDIKEN</sequence>
<dbReference type="AlphaFoldDB" id="A0A135Z8H8"/>
<dbReference type="EMBL" id="NKLP01000257">
    <property type="protein sequence ID" value="TDN28926.1"/>
    <property type="molecule type" value="Genomic_DNA"/>
</dbReference>
<protein>
    <submittedName>
        <fullName evidence="1">Uncharacterized protein</fullName>
    </submittedName>
</protein>
<gene>
    <name evidence="1" type="ORF">CEE75_12085</name>
</gene>
<accession>A0A135Z8H8</accession>